<dbReference type="STRING" id="1745343.A0A2J6QDS4"/>
<feature type="domain" description="Heterokaryon incompatibility" evidence="1">
    <location>
        <begin position="43"/>
        <end position="138"/>
    </location>
</feature>
<feature type="non-terminal residue" evidence="2">
    <location>
        <position position="140"/>
    </location>
</feature>
<evidence type="ECO:0000259" key="1">
    <source>
        <dbReference type="Pfam" id="PF06985"/>
    </source>
</evidence>
<dbReference type="InterPro" id="IPR052895">
    <property type="entry name" value="HetReg/Transcr_Mod"/>
</dbReference>
<protein>
    <recommendedName>
        <fullName evidence="1">Heterokaryon incompatibility domain-containing protein</fullName>
    </recommendedName>
</protein>
<keyword evidence="3" id="KW-1185">Reference proteome</keyword>
<sequence length="140" mass="16071">MGTIYRPLEDPLQCTRLLTFSRTSDGKILCSLEHVRLANLPEYTALSYCWGSCDDTRSVFVHGIERQVTRNLYDALERLHHMQISRLWVDALCINQEDNQERGHQVQLMKLIYSRAEGVIAWIGKSSADSSQAMAALRRM</sequence>
<dbReference type="AlphaFoldDB" id="A0A2J6QDS4"/>
<reference evidence="2 3" key="1">
    <citation type="submission" date="2016-05" db="EMBL/GenBank/DDBJ databases">
        <title>A degradative enzymes factory behind the ericoid mycorrhizal symbiosis.</title>
        <authorList>
            <consortium name="DOE Joint Genome Institute"/>
            <person name="Martino E."/>
            <person name="Morin E."/>
            <person name="Grelet G."/>
            <person name="Kuo A."/>
            <person name="Kohler A."/>
            <person name="Daghino S."/>
            <person name="Barry K."/>
            <person name="Choi C."/>
            <person name="Cichocki N."/>
            <person name="Clum A."/>
            <person name="Copeland A."/>
            <person name="Hainaut M."/>
            <person name="Haridas S."/>
            <person name="Labutti K."/>
            <person name="Lindquist E."/>
            <person name="Lipzen A."/>
            <person name="Khouja H.-R."/>
            <person name="Murat C."/>
            <person name="Ohm R."/>
            <person name="Olson A."/>
            <person name="Spatafora J."/>
            <person name="Veneault-Fourrey C."/>
            <person name="Henrissat B."/>
            <person name="Grigoriev I."/>
            <person name="Martin F."/>
            <person name="Perotto S."/>
        </authorList>
    </citation>
    <scope>NUCLEOTIDE SEQUENCE [LARGE SCALE GENOMIC DNA]</scope>
    <source>
        <strain evidence="2 3">UAMH 7357</strain>
    </source>
</reference>
<dbReference type="PANTHER" id="PTHR24148">
    <property type="entry name" value="ANKYRIN REPEAT DOMAIN-CONTAINING PROTEIN 39 HOMOLOG-RELATED"/>
    <property type="match status" value="1"/>
</dbReference>
<evidence type="ECO:0000313" key="3">
    <source>
        <dbReference type="Proteomes" id="UP000235672"/>
    </source>
</evidence>
<dbReference type="EMBL" id="KZ613472">
    <property type="protein sequence ID" value="PMD24415.1"/>
    <property type="molecule type" value="Genomic_DNA"/>
</dbReference>
<dbReference type="Proteomes" id="UP000235672">
    <property type="component" value="Unassembled WGS sequence"/>
</dbReference>
<dbReference type="InterPro" id="IPR010730">
    <property type="entry name" value="HET"/>
</dbReference>
<name>A0A2J6QDS4_9HELO</name>
<dbReference type="OrthoDB" id="3526006at2759"/>
<dbReference type="Pfam" id="PF06985">
    <property type="entry name" value="HET"/>
    <property type="match status" value="1"/>
</dbReference>
<accession>A0A2J6QDS4</accession>
<evidence type="ECO:0000313" key="2">
    <source>
        <dbReference type="EMBL" id="PMD24415.1"/>
    </source>
</evidence>
<dbReference type="PANTHER" id="PTHR24148:SF73">
    <property type="entry name" value="HET DOMAIN PROTEIN (AFU_ORTHOLOGUE AFUA_8G01020)"/>
    <property type="match status" value="1"/>
</dbReference>
<proteinExistence type="predicted"/>
<gene>
    <name evidence="2" type="ORF">NA56DRAFT_566507</name>
</gene>
<organism evidence="2 3">
    <name type="scientific">Hyaloscypha hepaticicola</name>
    <dbReference type="NCBI Taxonomy" id="2082293"/>
    <lineage>
        <taxon>Eukaryota</taxon>
        <taxon>Fungi</taxon>
        <taxon>Dikarya</taxon>
        <taxon>Ascomycota</taxon>
        <taxon>Pezizomycotina</taxon>
        <taxon>Leotiomycetes</taxon>
        <taxon>Helotiales</taxon>
        <taxon>Hyaloscyphaceae</taxon>
        <taxon>Hyaloscypha</taxon>
    </lineage>
</organism>